<dbReference type="HOGENOM" id="CLU_063901_0_0_1"/>
<evidence type="ECO:0000313" key="1">
    <source>
        <dbReference type="EMBL" id="CCE93951.1"/>
    </source>
</evidence>
<dbReference type="AlphaFoldDB" id="G8ZZA7"/>
<sequence>MASSVKVDRDGLATKALESLLSHCDTDPKLKQDKNVHMILYMGKKMGAKKDNVPRIIPLQSCKLDKPKDLRVLLISKDPSTNYRQALTDHEATSDLFKEIISVKNLKRRFRGAKMNQLYKEFDLIVADFRVHHLLPDVLGSRFYHGNKKLPFVIRMSKALPMKGQKMADECDPPYVRAQLRSICKNTSYVPNNDNCLSVRIGQVQKTSVGEMVENIQDVISFLSDKTKRPQGGVIKGGIVSIFVKTSNSPSLPIYEKPQEVAEQIHEETLRL</sequence>
<dbReference type="GO" id="GO:0032040">
    <property type="term" value="C:small-subunit processome"/>
    <property type="evidence" value="ECO:0007669"/>
    <property type="project" value="EnsemblFungi"/>
</dbReference>
<dbReference type="Pfam" id="PF00687">
    <property type="entry name" value="Ribosomal_L1"/>
    <property type="match status" value="1"/>
</dbReference>
<dbReference type="OrthoDB" id="10251727at2759"/>
<name>G8ZZA7_TORDE</name>
<reference evidence="1 2" key="1">
    <citation type="journal article" date="2011" name="Proc. Natl. Acad. Sci. U.S.A.">
        <title>Evolutionary erosion of yeast sex chromosomes by mating-type switching accidents.</title>
        <authorList>
            <person name="Gordon J.L."/>
            <person name="Armisen D."/>
            <person name="Proux-Wera E."/>
            <person name="Oheigeartaigh S.S."/>
            <person name="Byrne K.P."/>
            <person name="Wolfe K.H."/>
        </authorList>
    </citation>
    <scope>NUCLEOTIDE SEQUENCE [LARGE SCALE GENOMIC DNA]</scope>
    <source>
        <strain evidence="2">ATCC 10662 / CBS 1146 / NBRC 0425 / NCYC 2629 / NRRL Y-866</strain>
    </source>
</reference>
<gene>
    <name evidence="1" type="primary">TDEL0H00920</name>
    <name evidence="1" type="ORF">TDEL_0H00920</name>
</gene>
<dbReference type="Proteomes" id="UP000005627">
    <property type="component" value="Chromosome 8"/>
</dbReference>
<dbReference type="FunCoup" id="G8ZZA7">
    <property type="interactions" value="409"/>
</dbReference>
<dbReference type="InterPro" id="IPR028364">
    <property type="entry name" value="Ribosomal_uL1/biogenesis"/>
</dbReference>
<accession>G8ZZA7</accession>
<keyword evidence="2" id="KW-1185">Reference proteome</keyword>
<dbReference type="GO" id="GO:0030686">
    <property type="term" value="C:90S preribosome"/>
    <property type="evidence" value="ECO:0007669"/>
    <property type="project" value="EnsemblFungi"/>
</dbReference>
<organism evidence="1 2">
    <name type="scientific">Torulaspora delbrueckii</name>
    <name type="common">Yeast</name>
    <name type="synonym">Candida colliculosa</name>
    <dbReference type="NCBI Taxonomy" id="4950"/>
    <lineage>
        <taxon>Eukaryota</taxon>
        <taxon>Fungi</taxon>
        <taxon>Dikarya</taxon>
        <taxon>Ascomycota</taxon>
        <taxon>Saccharomycotina</taxon>
        <taxon>Saccharomycetes</taxon>
        <taxon>Saccharomycetales</taxon>
        <taxon>Saccharomycetaceae</taxon>
        <taxon>Torulaspora</taxon>
    </lineage>
</organism>
<dbReference type="InParanoid" id="G8ZZA7"/>
<dbReference type="GeneID" id="11500957"/>
<dbReference type="eggNOG" id="KOG1685">
    <property type="taxonomic scope" value="Eukaryota"/>
</dbReference>
<evidence type="ECO:0008006" key="3">
    <source>
        <dbReference type="Google" id="ProtNLM"/>
    </source>
</evidence>
<dbReference type="STRING" id="1076872.G8ZZA7"/>
<dbReference type="InterPro" id="IPR023674">
    <property type="entry name" value="Ribosomal_uL1-like"/>
</dbReference>
<dbReference type="EMBL" id="HE616749">
    <property type="protein sequence ID" value="CCE93951.1"/>
    <property type="molecule type" value="Genomic_DNA"/>
</dbReference>
<dbReference type="GO" id="GO:0000462">
    <property type="term" value="P:maturation of SSU-rRNA from tricistronic rRNA transcript (SSU-rRNA, 5.8S rRNA, LSU-rRNA)"/>
    <property type="evidence" value="ECO:0007669"/>
    <property type="project" value="EnsemblFungi"/>
</dbReference>
<dbReference type="KEGG" id="tdl:TDEL_0H00920"/>
<protein>
    <recommendedName>
        <fullName evidence="3">Ribosome biogenesis protein UTP30</fullName>
    </recommendedName>
</protein>
<proteinExistence type="predicted"/>
<evidence type="ECO:0000313" key="2">
    <source>
        <dbReference type="Proteomes" id="UP000005627"/>
    </source>
</evidence>
<dbReference type="SUPFAM" id="SSF56808">
    <property type="entry name" value="Ribosomal protein L1"/>
    <property type="match status" value="1"/>
</dbReference>
<dbReference type="RefSeq" id="XP_003683162.1">
    <property type="nucleotide sequence ID" value="XM_003683114.1"/>
</dbReference>